<dbReference type="Proteomes" id="UP000035036">
    <property type="component" value="Chromosome"/>
</dbReference>
<dbReference type="SUPFAM" id="SSF46785">
    <property type="entry name" value="Winged helix' DNA-binding domain"/>
    <property type="match status" value="1"/>
</dbReference>
<dbReference type="KEGG" id="gsb:GSUB_16115"/>
<dbReference type="STRING" id="483547.GSUB_16115"/>
<name>A0A0B5FSY8_9BACT</name>
<dbReference type="HOGENOM" id="CLU_176097_1_1_7"/>
<accession>A0A0B5FSY8</accession>
<protein>
    <recommendedName>
        <fullName evidence="3">ArsR family transcriptional regulator</fullName>
    </recommendedName>
</protein>
<dbReference type="OrthoDB" id="7855192at2"/>
<dbReference type="InterPro" id="IPR036390">
    <property type="entry name" value="WH_DNA-bd_sf"/>
</dbReference>
<evidence type="ECO:0000313" key="2">
    <source>
        <dbReference type="Proteomes" id="UP000035036"/>
    </source>
</evidence>
<dbReference type="RefSeq" id="WP_040201755.1">
    <property type="nucleotide sequence ID" value="NZ_CP010311.1"/>
</dbReference>
<dbReference type="AlphaFoldDB" id="A0A0B5FSY8"/>
<reference evidence="1 2" key="1">
    <citation type="journal article" date="2015" name="Genome Announc.">
        <title>Genomes of Geoalkalibacter ferrihydriticus Z-0531T and Geoalkalibacter subterraneus Red1T, Two Haloalkaliphilic Metal-Reducing Deltaproteobacteria.</title>
        <authorList>
            <person name="Badalamenti J.P."/>
            <person name="Krajmalnik-Brown R."/>
            <person name="Torres C.I."/>
            <person name="Bond D.R."/>
        </authorList>
    </citation>
    <scope>NUCLEOTIDE SEQUENCE [LARGE SCALE GENOMIC DNA]</scope>
    <source>
        <strain evidence="1 2">Red1</strain>
    </source>
</reference>
<dbReference type="EMBL" id="CP010311">
    <property type="protein sequence ID" value="AJF07774.1"/>
    <property type="molecule type" value="Genomic_DNA"/>
</dbReference>
<organism evidence="1 2">
    <name type="scientific">Geoalkalibacter subterraneus</name>
    <dbReference type="NCBI Taxonomy" id="483547"/>
    <lineage>
        <taxon>Bacteria</taxon>
        <taxon>Pseudomonadati</taxon>
        <taxon>Thermodesulfobacteriota</taxon>
        <taxon>Desulfuromonadia</taxon>
        <taxon>Desulfuromonadales</taxon>
        <taxon>Geoalkalibacteraceae</taxon>
        <taxon>Geoalkalibacter</taxon>
    </lineage>
</organism>
<sequence>MSFADLVTADIRLVILKALAEDQGYSANESILQEILGLFGHTVTRDRVRTELGWLEEQGLVTVGDTAGIKVARITGRGIDVSTGAARVDGIKRPRPRA</sequence>
<gene>
    <name evidence="1" type="ORF">GSUB_16115</name>
</gene>
<proteinExistence type="predicted"/>
<evidence type="ECO:0008006" key="3">
    <source>
        <dbReference type="Google" id="ProtNLM"/>
    </source>
</evidence>
<keyword evidence="2" id="KW-1185">Reference proteome</keyword>
<evidence type="ECO:0000313" key="1">
    <source>
        <dbReference type="EMBL" id="AJF07774.1"/>
    </source>
</evidence>